<gene>
    <name evidence="1" type="ORF">BF_0445</name>
</gene>
<organism evidence="1 2">
    <name type="scientific">Serratia phage BF</name>
    <dbReference type="NCBI Taxonomy" id="1962671"/>
    <lineage>
        <taxon>Viruses</taxon>
        <taxon>Duplodnaviria</taxon>
        <taxon>Heunggongvirae</taxon>
        <taxon>Uroviricota</taxon>
        <taxon>Caudoviricetes</taxon>
        <taxon>Eneladusvirus</taxon>
        <taxon>Eneladusvirus BF</taxon>
    </lineage>
</organism>
<evidence type="ECO:0000313" key="1">
    <source>
        <dbReference type="EMBL" id="AQW88970.1"/>
    </source>
</evidence>
<evidence type="ECO:0000313" key="2">
    <source>
        <dbReference type="Proteomes" id="UP000221837"/>
    </source>
</evidence>
<dbReference type="EMBL" id="KY630187">
    <property type="protein sequence ID" value="AQW88970.1"/>
    <property type="molecule type" value="Genomic_DNA"/>
</dbReference>
<name>A0A1S6UB60_9CAUD</name>
<reference evidence="1" key="1">
    <citation type="submission" date="2017-02" db="EMBL/GenBank/DDBJ databases">
        <title>Genome sequence of Serratia marcescens phage BF.</title>
        <authorList>
            <person name="Casey E."/>
            <person name="Fitzgerald B."/>
            <person name="Mahony J."/>
            <person name="Lugli G."/>
            <person name="Ventura M."/>
            <person name="van Sinderen D."/>
        </authorList>
    </citation>
    <scope>NUCLEOTIDE SEQUENCE [LARGE SCALE GENOMIC DNA]</scope>
</reference>
<protein>
    <submittedName>
        <fullName evidence="1">Uncharacterized protein</fullName>
    </submittedName>
</protein>
<sequence length="137" mass="15730">MAKIICGFPGIGKSSIKNIGKVLDLDSSLYTKNSLFPANYIVDIVSAMDEYDYILVSTHDVLRKELQSLGISYTNVYPEIDLGEEYHERYVQRGSPESFINFIDENWDDFIYELQYDDSEYVELESGQFLSDIIANI</sequence>
<keyword evidence="2" id="KW-1185">Reference proteome</keyword>
<proteinExistence type="predicted"/>
<accession>A0A1S6UB60</accession>
<dbReference type="OrthoDB" id="17742at10239"/>
<dbReference type="Proteomes" id="UP000221837">
    <property type="component" value="Genome"/>
</dbReference>